<dbReference type="SMART" id="SM00448">
    <property type="entry name" value="REC"/>
    <property type="match status" value="1"/>
</dbReference>
<dbReference type="SUPFAM" id="SSF47384">
    <property type="entry name" value="Homodimeric domain of signal transducing histidine kinase"/>
    <property type="match status" value="1"/>
</dbReference>
<keyword evidence="6" id="KW-0418">Kinase</keyword>
<keyword evidence="5" id="KW-0808">Transferase</keyword>
<comment type="function">
    <text evidence="8">May play the central regulatory role in sporulation. It may be an element of the effector pathway responsible for the activation of sporulation genes in response to nutritional stress. Spo0A may act in concert with spo0H (a sigma factor) to control the expression of some genes that are critical to the sporulation process.</text>
</comment>
<dbReference type="InterPro" id="IPR035965">
    <property type="entry name" value="PAS-like_dom_sf"/>
</dbReference>
<dbReference type="InterPro" id="IPR001789">
    <property type="entry name" value="Sig_transdc_resp-reg_receiver"/>
</dbReference>
<evidence type="ECO:0000256" key="9">
    <source>
        <dbReference type="PROSITE-ProRule" id="PRU00169"/>
    </source>
</evidence>
<keyword evidence="4 9" id="KW-0597">Phosphoprotein</keyword>
<dbReference type="Gene3D" id="1.10.287.130">
    <property type="match status" value="1"/>
</dbReference>
<evidence type="ECO:0000259" key="12">
    <source>
        <dbReference type="PROSITE" id="PS50110"/>
    </source>
</evidence>
<feature type="domain" description="Histidine kinase" evidence="11">
    <location>
        <begin position="256"/>
        <end position="532"/>
    </location>
</feature>
<keyword evidence="14" id="KW-1185">Reference proteome</keyword>
<dbReference type="Gene3D" id="3.30.565.10">
    <property type="entry name" value="Histidine kinase-like ATPase, C-terminal domain"/>
    <property type="match status" value="1"/>
</dbReference>
<evidence type="ECO:0000256" key="5">
    <source>
        <dbReference type="ARBA" id="ARBA00022679"/>
    </source>
</evidence>
<dbReference type="InterPro" id="IPR005467">
    <property type="entry name" value="His_kinase_dom"/>
</dbReference>
<evidence type="ECO:0000313" key="13">
    <source>
        <dbReference type="EMBL" id="MCC2164937.1"/>
    </source>
</evidence>
<dbReference type="Gene3D" id="3.30.450.20">
    <property type="entry name" value="PAS domain"/>
    <property type="match status" value="1"/>
</dbReference>
<protein>
    <recommendedName>
        <fullName evidence="3">Stage 0 sporulation protein A homolog</fullName>
        <ecNumber evidence="2">2.7.13.3</ecNumber>
    </recommendedName>
</protein>
<dbReference type="SMART" id="SM00388">
    <property type="entry name" value="HisKA"/>
    <property type="match status" value="1"/>
</dbReference>
<dbReference type="GO" id="GO:0005886">
    <property type="term" value="C:plasma membrane"/>
    <property type="evidence" value="ECO:0007669"/>
    <property type="project" value="TreeGrafter"/>
</dbReference>
<dbReference type="InterPro" id="IPR036097">
    <property type="entry name" value="HisK_dim/P_sf"/>
</dbReference>
<keyword evidence="7" id="KW-0902">Two-component regulatory system</keyword>
<dbReference type="Pfam" id="PF00072">
    <property type="entry name" value="Response_reg"/>
    <property type="match status" value="1"/>
</dbReference>
<dbReference type="Pfam" id="PF02518">
    <property type="entry name" value="HATPase_c"/>
    <property type="match status" value="1"/>
</dbReference>
<evidence type="ECO:0000256" key="7">
    <source>
        <dbReference type="ARBA" id="ARBA00023012"/>
    </source>
</evidence>
<dbReference type="Gene3D" id="3.40.50.2300">
    <property type="match status" value="1"/>
</dbReference>
<dbReference type="GO" id="GO:0000155">
    <property type="term" value="F:phosphorelay sensor kinase activity"/>
    <property type="evidence" value="ECO:0007669"/>
    <property type="project" value="InterPro"/>
</dbReference>
<evidence type="ECO:0000256" key="4">
    <source>
        <dbReference type="ARBA" id="ARBA00022553"/>
    </source>
</evidence>
<name>A0AAE3AT71_9FIRM</name>
<dbReference type="InterPro" id="IPR000014">
    <property type="entry name" value="PAS"/>
</dbReference>
<dbReference type="PANTHER" id="PTHR43047">
    <property type="entry name" value="TWO-COMPONENT HISTIDINE PROTEIN KINASE"/>
    <property type="match status" value="1"/>
</dbReference>
<comment type="catalytic activity">
    <reaction evidence="1">
        <text>ATP + protein L-histidine = ADP + protein N-phospho-L-histidine.</text>
        <dbReference type="EC" id="2.7.13.3"/>
    </reaction>
</comment>
<dbReference type="PROSITE" id="PS50110">
    <property type="entry name" value="RESPONSE_REGULATORY"/>
    <property type="match status" value="1"/>
</dbReference>
<evidence type="ECO:0000313" key="14">
    <source>
        <dbReference type="Proteomes" id="UP001198962"/>
    </source>
</evidence>
<dbReference type="InterPro" id="IPR003661">
    <property type="entry name" value="HisK_dim/P_dom"/>
</dbReference>
<evidence type="ECO:0000256" key="6">
    <source>
        <dbReference type="ARBA" id="ARBA00022777"/>
    </source>
</evidence>
<dbReference type="PANTHER" id="PTHR43047:SF71">
    <property type="entry name" value="HISTIDINE KINASE CONTAINING CHEY-HOMOLOGOUS RECEIVER DOMAIN-RELATED"/>
    <property type="match status" value="1"/>
</dbReference>
<dbReference type="GO" id="GO:0009927">
    <property type="term" value="F:histidine phosphotransfer kinase activity"/>
    <property type="evidence" value="ECO:0007669"/>
    <property type="project" value="TreeGrafter"/>
</dbReference>
<dbReference type="InterPro" id="IPR011006">
    <property type="entry name" value="CheY-like_superfamily"/>
</dbReference>
<dbReference type="PRINTS" id="PR00344">
    <property type="entry name" value="BCTRLSENSOR"/>
</dbReference>
<organism evidence="13 14">
    <name type="scientific">Brotaphodocola catenula</name>
    <dbReference type="NCBI Taxonomy" id="2885361"/>
    <lineage>
        <taxon>Bacteria</taxon>
        <taxon>Bacillati</taxon>
        <taxon>Bacillota</taxon>
        <taxon>Clostridia</taxon>
        <taxon>Lachnospirales</taxon>
        <taxon>Lachnospiraceae</taxon>
        <taxon>Brotaphodocola</taxon>
    </lineage>
</organism>
<evidence type="ECO:0000256" key="3">
    <source>
        <dbReference type="ARBA" id="ARBA00018672"/>
    </source>
</evidence>
<dbReference type="PROSITE" id="PS50109">
    <property type="entry name" value="HIS_KIN"/>
    <property type="match status" value="1"/>
</dbReference>
<dbReference type="Proteomes" id="UP001198962">
    <property type="component" value="Unassembled WGS sequence"/>
</dbReference>
<evidence type="ECO:0000256" key="1">
    <source>
        <dbReference type="ARBA" id="ARBA00000085"/>
    </source>
</evidence>
<feature type="modified residue" description="4-aspartylphosphate" evidence="9">
    <location>
        <position position="619"/>
    </location>
</feature>
<dbReference type="EMBL" id="JAJEPU010000022">
    <property type="protein sequence ID" value="MCC2164937.1"/>
    <property type="molecule type" value="Genomic_DNA"/>
</dbReference>
<dbReference type="SUPFAM" id="SSF55874">
    <property type="entry name" value="ATPase domain of HSP90 chaperone/DNA topoisomerase II/histidine kinase"/>
    <property type="match status" value="1"/>
</dbReference>
<dbReference type="InterPro" id="IPR003594">
    <property type="entry name" value="HATPase_dom"/>
</dbReference>
<reference evidence="13" key="1">
    <citation type="submission" date="2021-10" db="EMBL/GenBank/DDBJ databases">
        <title>Anaerobic single-cell dispensing facilitates the cultivation of human gut bacteria.</title>
        <authorList>
            <person name="Afrizal A."/>
        </authorList>
    </citation>
    <scope>NUCLEOTIDE SEQUENCE</scope>
    <source>
        <strain evidence="13">CLA-AA-H274</strain>
    </source>
</reference>
<proteinExistence type="predicted"/>
<dbReference type="InterPro" id="IPR004358">
    <property type="entry name" value="Sig_transdc_His_kin-like_C"/>
</dbReference>
<evidence type="ECO:0000256" key="10">
    <source>
        <dbReference type="SAM" id="Coils"/>
    </source>
</evidence>
<dbReference type="InterPro" id="IPR013655">
    <property type="entry name" value="PAS_fold_3"/>
</dbReference>
<dbReference type="EC" id="2.7.13.3" evidence="2"/>
<dbReference type="Pfam" id="PF00512">
    <property type="entry name" value="HisKA"/>
    <property type="match status" value="1"/>
</dbReference>
<evidence type="ECO:0000259" key="11">
    <source>
        <dbReference type="PROSITE" id="PS50109"/>
    </source>
</evidence>
<evidence type="ECO:0000256" key="2">
    <source>
        <dbReference type="ARBA" id="ARBA00012438"/>
    </source>
</evidence>
<dbReference type="CDD" id="cd17546">
    <property type="entry name" value="REC_hyHK_CKI1_RcsC-like"/>
    <property type="match status" value="1"/>
</dbReference>
<dbReference type="CDD" id="cd00130">
    <property type="entry name" value="PAS"/>
    <property type="match status" value="1"/>
</dbReference>
<feature type="domain" description="Response regulatory" evidence="12">
    <location>
        <begin position="555"/>
        <end position="688"/>
    </location>
</feature>
<evidence type="ECO:0000256" key="8">
    <source>
        <dbReference type="ARBA" id="ARBA00024867"/>
    </source>
</evidence>
<keyword evidence="10" id="KW-0175">Coiled coil</keyword>
<dbReference type="SMART" id="SM00387">
    <property type="entry name" value="HATPase_c"/>
    <property type="match status" value="1"/>
</dbReference>
<dbReference type="CDD" id="cd00082">
    <property type="entry name" value="HisKA"/>
    <property type="match status" value="1"/>
</dbReference>
<dbReference type="InterPro" id="IPR036890">
    <property type="entry name" value="HATPase_C_sf"/>
</dbReference>
<accession>A0AAE3AT71</accession>
<comment type="caution">
    <text evidence="13">The sequence shown here is derived from an EMBL/GenBank/DDBJ whole genome shotgun (WGS) entry which is preliminary data.</text>
</comment>
<dbReference type="SUPFAM" id="SSF52172">
    <property type="entry name" value="CheY-like"/>
    <property type="match status" value="1"/>
</dbReference>
<dbReference type="Pfam" id="PF08447">
    <property type="entry name" value="PAS_3"/>
    <property type="match status" value="1"/>
</dbReference>
<feature type="coiled-coil region" evidence="10">
    <location>
        <begin position="208"/>
        <end position="246"/>
    </location>
</feature>
<dbReference type="AlphaFoldDB" id="A0AAE3AT71"/>
<dbReference type="SUPFAM" id="SSF55785">
    <property type="entry name" value="PYP-like sensor domain (PAS domain)"/>
    <property type="match status" value="1"/>
</dbReference>
<sequence length="691" mass="78884">MGSALGNVYPSDRSEVLFALTHQLKRKDSYSMKYRVICKDGSVKWVFDSGKRGKDRDGNPVIQSLIMDINDSEQMNMMYRQERRQYRDAITHDCEYSFSVDLTSGYLEDSFEMKNGENPIWLLGLRLPVRFDDYLERAKTVLKSVYTDGRALEDATTANLLQCYQMGIRKCEYDYWDIRQNKYVRATVLMSAREENGHICAIIVGRDISKQIREVENYHKEMQMANSRLEYQKKELEQAYQEANLANSAKSDFLARMSHDIRTPINGILGLIEMSDRYPNDVEKLKENREKERGAVKQLLMLVNDVLDMSKLESGEVELIEEPFNLNEQMKHCLELIEMQAYKREVKIVNRTPEGLRNADVIGSATYVNRILTNILSNSVKYNRIGGQIFIAMEELARVEFAKCEFTGSKSVDSPECGEQEKREKLARAESANSEKRKAFGNAESGENKKSKKIWVRFLIEDTGIGMSEEFQQKMFEPFTQENDASGERTHAGTGLGMAIVKKLTEKMGGTIEVHSRKHMGSVFDVRIPFVIDPNGGEEQKEAGEQANAGIRGRKLLLVEDNELNQEIARFMLTEAGAEVDSVWNGAEAVEIVRESLGRAELEKWRREKSGKYDAILMDVMMPVMNGYEASREIRKLERKAGIHTPIIAMTANAFVEDIVRCREAGMDEHIAKPLEVEKLITVLAKYVKNG</sequence>
<gene>
    <name evidence="13" type="ORF">LKD32_08600</name>
</gene>